<reference evidence="3" key="1">
    <citation type="journal article" date="2020" name="Nature">
        <title>Giant virus diversity and host interactions through global metagenomics.</title>
        <authorList>
            <person name="Schulz F."/>
            <person name="Roux S."/>
            <person name="Paez-Espino D."/>
            <person name="Jungbluth S."/>
            <person name="Walsh D.A."/>
            <person name="Denef V.J."/>
            <person name="McMahon K.D."/>
            <person name="Konstantinidis K.T."/>
            <person name="Eloe-Fadrosh E.A."/>
            <person name="Kyrpides N.C."/>
            <person name="Woyke T."/>
        </authorList>
    </citation>
    <scope>NUCLEOTIDE SEQUENCE</scope>
    <source>
        <strain evidence="3">GVMAG-M-3300027963-41</strain>
    </source>
</reference>
<keyword evidence="2" id="KW-0812">Transmembrane</keyword>
<feature type="region of interest" description="Disordered" evidence="1">
    <location>
        <begin position="910"/>
        <end position="939"/>
    </location>
</feature>
<organism evidence="3">
    <name type="scientific">viral metagenome</name>
    <dbReference type="NCBI Taxonomy" id="1070528"/>
    <lineage>
        <taxon>unclassified sequences</taxon>
        <taxon>metagenomes</taxon>
        <taxon>organismal metagenomes</taxon>
    </lineage>
</organism>
<sequence length="1192" mass="127125">MIGGQIGGIVIVVLLVLVFIFTFVIPVAQGKNDNPEGFAVNMVSYKADRLNMGTKGMQTYNPLAASLNPVLPNFGVATANISTDLTASQYVQEFNNATSTANKQIVTALQTPDDIPSGESATNLGIAPQAVYPQLPPANDLYIKALKCQANIKGRNCNQLKNPENALCGICMKKGTKYDGSSPGTFIGGLLSLLQDRNDAADAATSAGNPYPDYYPTLGKCPPGMFVVDQPSCEKVYNQLGCEEIGESGGFNGGKTAEGLTLDQLPCAQAPFSGEDLFVYQPRERPFDVVLRVLTPFDTGITKIVVTHVASGRTFSADNGGNPGQEFTLKINGVKEADTVQVLVAQEQPSRTGGQPEVFQVTEVSRAGALATYTSDTAKALCTRIGTSLATSPQVTAALSSGLQAPRCAITGDAGPVYAAQTGSSTFNLIPIGGNPSSAKCSAEKPENNSAVWCYGYKPADTAINAATPPPIGTRIVNWFDKFIGAQPPQSASLYSKFSTPGQSDPPGNSFRAVLIQWEMFNSTDRTIPFMQTINMVNSFPLSPPPPGGTPLRLYGPYTGSSSINAPAWTSTSGLVKNQFWFWSSQANSQTATFTAKVPGFLSDPFYRDDIPKAPLGPLISNKSTAALLQSSACMAADQMPGKYSAACLLELYKGAGGIPGRGKLTTTNGGLSQLNSYGDLNAISTYLTGLYSAATRGKDSTGTVISLNVPTRIRAMNSAAQLLFGFDIVNACETIIDNADGSVGVVTTPINNVTGECLQYLWLNAGSDVINTPIGSTLKGTYTSIKDRFSGLLNTESTPDFRRKYPFQACSLNGTSSPMKNGKPDMDIIGQLLNMPSIAAIQKYFDGIHKAANNFNANYKGTEEQAQAQADAVQMCYGVNRNSKASTGFGCTNWAPTEIENITVWLDGDDPLGTGKQPQDGEPVPLWKDKSGKGRNAQAASKSNAPYFCWNDSCVIPTYQRKVRIANNKGSILQSQQYGNDGQVVGNQQTFYVLPPFDPSPVETSRTPGSPTIFAVISANNPNAGNMPWLTVNPPNWTYFYLYHYAQGGGNGCIGFTNGYNTLQRAIAPPGTAMNTPTIVSLTVSDPNNSTAPYVRTSVNINGNQFVDPVYGNGIPATYQWADSTYTSVRGFLNGPMQFALGQVAGYVHELIMYDRALTDDERAKVEGYLAWKWGKQDSLPPDHPYTGGEP</sequence>
<feature type="transmembrane region" description="Helical" evidence="2">
    <location>
        <begin position="7"/>
        <end position="28"/>
    </location>
</feature>
<evidence type="ECO:0000256" key="1">
    <source>
        <dbReference type="SAM" id="MobiDB-lite"/>
    </source>
</evidence>
<dbReference type="AlphaFoldDB" id="A0A6C0LMX0"/>
<keyword evidence="2" id="KW-0472">Membrane</keyword>
<proteinExistence type="predicted"/>
<accession>A0A6C0LMX0</accession>
<name>A0A6C0LMX0_9ZZZZ</name>
<evidence type="ECO:0008006" key="4">
    <source>
        <dbReference type="Google" id="ProtNLM"/>
    </source>
</evidence>
<evidence type="ECO:0000256" key="2">
    <source>
        <dbReference type="SAM" id="Phobius"/>
    </source>
</evidence>
<evidence type="ECO:0000313" key="3">
    <source>
        <dbReference type="EMBL" id="QHU31887.1"/>
    </source>
</evidence>
<keyword evidence="2" id="KW-1133">Transmembrane helix</keyword>
<protein>
    <recommendedName>
        <fullName evidence="4">Link domain-containing protein</fullName>
    </recommendedName>
</protein>
<dbReference type="EMBL" id="MN740533">
    <property type="protein sequence ID" value="QHU31887.1"/>
    <property type="molecule type" value="Genomic_DNA"/>
</dbReference>